<dbReference type="PANTHER" id="PTHR31672">
    <property type="entry name" value="BNACNNG10540D PROTEIN"/>
    <property type="match status" value="1"/>
</dbReference>
<dbReference type="Gene3D" id="1.20.1280.50">
    <property type="match status" value="1"/>
</dbReference>
<accession>A0A5J9SFJ3</accession>
<dbReference type="AlphaFoldDB" id="A0A5J9SFJ3"/>
<dbReference type="Gramene" id="TVT97991">
    <property type="protein sequence ID" value="TVT97991"/>
    <property type="gene ID" value="EJB05_56706"/>
</dbReference>
<comment type="caution">
    <text evidence="2">The sequence shown here is derived from an EMBL/GenBank/DDBJ whole genome shotgun (WGS) entry which is preliminary data.</text>
</comment>
<dbReference type="SMART" id="SM00256">
    <property type="entry name" value="FBOX"/>
    <property type="match status" value="1"/>
</dbReference>
<dbReference type="EMBL" id="RWGY01000913">
    <property type="protein sequence ID" value="TVT97991.1"/>
    <property type="molecule type" value="Genomic_DNA"/>
</dbReference>
<keyword evidence="3" id="KW-1185">Reference proteome</keyword>
<dbReference type="InterPro" id="IPR001810">
    <property type="entry name" value="F-box_dom"/>
</dbReference>
<dbReference type="SUPFAM" id="SSF81383">
    <property type="entry name" value="F-box domain"/>
    <property type="match status" value="1"/>
</dbReference>
<dbReference type="InterPro" id="IPR050796">
    <property type="entry name" value="SCF_F-box_component"/>
</dbReference>
<feature type="non-terminal residue" evidence="2">
    <location>
        <position position="1"/>
    </location>
</feature>
<feature type="domain" description="F-box" evidence="1">
    <location>
        <begin position="19"/>
        <end position="59"/>
    </location>
</feature>
<evidence type="ECO:0000259" key="1">
    <source>
        <dbReference type="SMART" id="SM00256"/>
    </source>
</evidence>
<gene>
    <name evidence="2" type="ORF">EJB05_56706</name>
</gene>
<dbReference type="Proteomes" id="UP000324897">
    <property type="component" value="Unassembled WGS sequence"/>
</dbReference>
<name>A0A5J9SFJ3_9POAL</name>
<reference evidence="2 3" key="1">
    <citation type="journal article" date="2019" name="Sci. Rep.">
        <title>A high-quality genome of Eragrostis curvula grass provides insights into Poaceae evolution and supports new strategies to enhance forage quality.</title>
        <authorList>
            <person name="Carballo J."/>
            <person name="Santos B.A.C.M."/>
            <person name="Zappacosta D."/>
            <person name="Garbus I."/>
            <person name="Selva J.P."/>
            <person name="Gallo C.A."/>
            <person name="Diaz A."/>
            <person name="Albertini E."/>
            <person name="Caccamo M."/>
            <person name="Echenique V."/>
        </authorList>
    </citation>
    <scope>NUCLEOTIDE SEQUENCE [LARGE SCALE GENOMIC DNA]</scope>
    <source>
        <strain evidence="3">cv. Victoria</strain>
        <tissue evidence="2">Leaf</tissue>
    </source>
</reference>
<evidence type="ECO:0000313" key="3">
    <source>
        <dbReference type="Proteomes" id="UP000324897"/>
    </source>
</evidence>
<dbReference type="OrthoDB" id="696628at2759"/>
<dbReference type="InterPro" id="IPR036047">
    <property type="entry name" value="F-box-like_dom_sf"/>
</dbReference>
<evidence type="ECO:0000313" key="2">
    <source>
        <dbReference type="EMBL" id="TVT97991.1"/>
    </source>
</evidence>
<proteinExistence type="predicted"/>
<sequence length="397" mass="44222">MMDEEAAHGTGANDTGVHLPDDTIAEILGRLSDTSVLRSGAVCKAWRRVTTDPHFLAARSRRNPASILLYTLRHPDAGRSLDLVLEALPVSCDEAGRRRLVQYPRSSAAKPSGCNFLASCDGVLLLSKKEGFYYYSPKRYLLCNPVTRQWAELPRLPNGYSSDNTEYAFYFHKPSGEFRLLCRHADRIWFIVSTGADDAKPRRVNLDAEAAALASSVPSLKDTVTTPVALHGNLHWPPQGGSMVAFNTESETFHRMPGPRTTPARNNKAKLFQLNGMLVAADFGEVTERKYVDLFFLKDYVAGMWERRHRVAVPWQPGRSWMTTAAAGDDEQNIVILGDGHALVVYDVRRKTVRAIDTSMDTNNVIVTRHVFKGSLVRHACFDARPCTGIPFTQSWS</sequence>
<protein>
    <recommendedName>
        <fullName evidence="1">F-box domain-containing protein</fullName>
    </recommendedName>
</protein>
<dbReference type="Pfam" id="PF12937">
    <property type="entry name" value="F-box-like"/>
    <property type="match status" value="1"/>
</dbReference>
<organism evidence="2 3">
    <name type="scientific">Eragrostis curvula</name>
    <name type="common">weeping love grass</name>
    <dbReference type="NCBI Taxonomy" id="38414"/>
    <lineage>
        <taxon>Eukaryota</taxon>
        <taxon>Viridiplantae</taxon>
        <taxon>Streptophyta</taxon>
        <taxon>Embryophyta</taxon>
        <taxon>Tracheophyta</taxon>
        <taxon>Spermatophyta</taxon>
        <taxon>Magnoliopsida</taxon>
        <taxon>Liliopsida</taxon>
        <taxon>Poales</taxon>
        <taxon>Poaceae</taxon>
        <taxon>PACMAD clade</taxon>
        <taxon>Chloridoideae</taxon>
        <taxon>Eragrostideae</taxon>
        <taxon>Eragrostidinae</taxon>
        <taxon>Eragrostis</taxon>
    </lineage>
</organism>